<evidence type="ECO:0000313" key="3">
    <source>
        <dbReference type="Proteomes" id="UP000266305"/>
    </source>
</evidence>
<feature type="region of interest" description="Disordered" evidence="1">
    <location>
        <begin position="104"/>
        <end position="125"/>
    </location>
</feature>
<dbReference type="RefSeq" id="WP_118999450.1">
    <property type="nucleotide sequence ID" value="NZ_QWGP01000003.1"/>
</dbReference>
<reference evidence="2 3" key="1">
    <citation type="submission" date="2018-08" db="EMBL/GenBank/DDBJ databases">
        <title>Draft genome sequence of Rhodobacter sphaeroides FY.</title>
        <authorList>
            <person name="Rayyan A."/>
            <person name="Meyer T.E."/>
            <person name="Kyndt J.A."/>
        </authorList>
    </citation>
    <scope>NUCLEOTIDE SEQUENCE [LARGE SCALE GENOMIC DNA]</scope>
    <source>
        <strain evidence="2 3">FY</strain>
    </source>
</reference>
<dbReference type="Proteomes" id="UP000266305">
    <property type="component" value="Unassembled WGS sequence"/>
</dbReference>
<sequence length="125" mass="13043">MTDALDLAEITRLRAELAQERAHRGCLGEAVPPTWQAIADDVARVLSEDCGAWVSCTGCYATDEGYLTAGTDPVFGCALGMGCRECGELGAVWDPTDWSALAVEDEDELSGDEPHAAAPGSGDAP</sequence>
<dbReference type="EMBL" id="QWGP01000003">
    <property type="protein sequence ID" value="RHZ97661.1"/>
    <property type="molecule type" value="Genomic_DNA"/>
</dbReference>
<gene>
    <name evidence="2" type="ORF">D1114_04910</name>
</gene>
<accession>A0AAX1UQ03</accession>
<dbReference type="AlphaFoldDB" id="A0AAX1UQ03"/>
<evidence type="ECO:0000256" key="1">
    <source>
        <dbReference type="SAM" id="MobiDB-lite"/>
    </source>
</evidence>
<comment type="caution">
    <text evidence="2">The sequence shown here is derived from an EMBL/GenBank/DDBJ whole genome shotgun (WGS) entry which is preliminary data.</text>
</comment>
<protein>
    <submittedName>
        <fullName evidence="2">Uncharacterized protein</fullName>
    </submittedName>
</protein>
<name>A0AAX1UQ03_CERSP</name>
<proteinExistence type="predicted"/>
<organism evidence="2 3">
    <name type="scientific">Cereibacter sphaeroides</name>
    <name type="common">Rhodobacter sphaeroides</name>
    <dbReference type="NCBI Taxonomy" id="1063"/>
    <lineage>
        <taxon>Bacteria</taxon>
        <taxon>Pseudomonadati</taxon>
        <taxon>Pseudomonadota</taxon>
        <taxon>Alphaproteobacteria</taxon>
        <taxon>Rhodobacterales</taxon>
        <taxon>Paracoccaceae</taxon>
        <taxon>Cereibacter</taxon>
    </lineage>
</organism>
<evidence type="ECO:0000313" key="2">
    <source>
        <dbReference type="EMBL" id="RHZ97661.1"/>
    </source>
</evidence>